<keyword evidence="7" id="KW-0539">Nucleus</keyword>
<evidence type="ECO:0000256" key="3">
    <source>
        <dbReference type="ARBA" id="ARBA00022454"/>
    </source>
</evidence>
<name>A0A1E4TM79_9ASCO</name>
<feature type="non-terminal residue" evidence="11">
    <location>
        <position position="167"/>
    </location>
</feature>
<dbReference type="GO" id="GO:0000444">
    <property type="term" value="C:MIS12/MIND type complex"/>
    <property type="evidence" value="ECO:0007669"/>
    <property type="project" value="InterPro"/>
</dbReference>
<dbReference type="OrthoDB" id="18453at2759"/>
<gene>
    <name evidence="11" type="ORF">CANCADRAFT_12601</name>
</gene>
<evidence type="ECO:0000256" key="1">
    <source>
        <dbReference type="ARBA" id="ARBA00004123"/>
    </source>
</evidence>
<keyword evidence="6" id="KW-0995">Kinetochore</keyword>
<keyword evidence="12" id="KW-1185">Reference proteome</keyword>
<dbReference type="GO" id="GO:0005634">
    <property type="term" value="C:nucleus"/>
    <property type="evidence" value="ECO:0007669"/>
    <property type="project" value="UniProtKB-SubCell"/>
</dbReference>
<evidence type="ECO:0000313" key="11">
    <source>
        <dbReference type="EMBL" id="ODV92851.1"/>
    </source>
</evidence>
<dbReference type="PANTHER" id="PTHR15459">
    <property type="entry name" value="POLYAMINE-MODULATED FACTOR 1"/>
    <property type="match status" value="1"/>
</dbReference>
<feature type="coiled-coil region" evidence="10">
    <location>
        <begin position="124"/>
        <end position="151"/>
    </location>
</feature>
<keyword evidence="5" id="KW-0498">Mitosis</keyword>
<protein>
    <submittedName>
        <fullName evidence="11">Uncharacterized protein</fullName>
    </submittedName>
</protein>
<keyword evidence="4" id="KW-0132">Cell division</keyword>
<organism evidence="11 12">
    <name type="scientific">Tortispora caseinolytica NRRL Y-17796</name>
    <dbReference type="NCBI Taxonomy" id="767744"/>
    <lineage>
        <taxon>Eukaryota</taxon>
        <taxon>Fungi</taxon>
        <taxon>Dikarya</taxon>
        <taxon>Ascomycota</taxon>
        <taxon>Saccharomycotina</taxon>
        <taxon>Trigonopsidomycetes</taxon>
        <taxon>Trigonopsidales</taxon>
        <taxon>Trigonopsidaceae</taxon>
        <taxon>Tortispora</taxon>
    </lineage>
</organism>
<dbReference type="Pfam" id="PF03980">
    <property type="entry name" value="Nnf1"/>
    <property type="match status" value="1"/>
</dbReference>
<evidence type="ECO:0000256" key="9">
    <source>
        <dbReference type="ARBA" id="ARBA00023328"/>
    </source>
</evidence>
<evidence type="ECO:0000256" key="2">
    <source>
        <dbReference type="ARBA" id="ARBA00004629"/>
    </source>
</evidence>
<dbReference type="Proteomes" id="UP000095023">
    <property type="component" value="Unassembled WGS sequence"/>
</dbReference>
<feature type="non-terminal residue" evidence="11">
    <location>
        <position position="1"/>
    </location>
</feature>
<dbReference type="InterPro" id="IPR007128">
    <property type="entry name" value="PMF1/Nnf1"/>
</dbReference>
<proteinExistence type="predicted"/>
<evidence type="ECO:0000256" key="6">
    <source>
        <dbReference type="ARBA" id="ARBA00022838"/>
    </source>
</evidence>
<dbReference type="PANTHER" id="PTHR15459:SF3">
    <property type="entry name" value="POLYAMINE-MODULATED FACTOR 1"/>
    <property type="match status" value="1"/>
</dbReference>
<evidence type="ECO:0000313" key="12">
    <source>
        <dbReference type="Proteomes" id="UP000095023"/>
    </source>
</evidence>
<dbReference type="GO" id="GO:0051301">
    <property type="term" value="P:cell division"/>
    <property type="evidence" value="ECO:0007669"/>
    <property type="project" value="UniProtKB-KW"/>
</dbReference>
<keyword evidence="10" id="KW-0175">Coiled coil</keyword>
<accession>A0A1E4TM79</accession>
<dbReference type="GO" id="GO:0007059">
    <property type="term" value="P:chromosome segregation"/>
    <property type="evidence" value="ECO:0007669"/>
    <property type="project" value="TreeGrafter"/>
</dbReference>
<evidence type="ECO:0000256" key="5">
    <source>
        <dbReference type="ARBA" id="ARBA00022776"/>
    </source>
</evidence>
<evidence type="ECO:0000256" key="10">
    <source>
        <dbReference type="SAM" id="Coils"/>
    </source>
</evidence>
<keyword evidence="9" id="KW-0137">Centromere</keyword>
<evidence type="ECO:0000256" key="7">
    <source>
        <dbReference type="ARBA" id="ARBA00023242"/>
    </source>
</evidence>
<reference evidence="12" key="1">
    <citation type="submission" date="2016-02" db="EMBL/GenBank/DDBJ databases">
        <title>Comparative genomics of biotechnologically important yeasts.</title>
        <authorList>
            <consortium name="DOE Joint Genome Institute"/>
            <person name="Riley R."/>
            <person name="Haridas S."/>
            <person name="Wolfe K.H."/>
            <person name="Lopes M.R."/>
            <person name="Hittinger C.T."/>
            <person name="Goker M."/>
            <person name="Salamov A."/>
            <person name="Wisecaver J."/>
            <person name="Long T.M."/>
            <person name="Aerts A.L."/>
            <person name="Barry K."/>
            <person name="Choi C."/>
            <person name="Clum A."/>
            <person name="Coughlan A.Y."/>
            <person name="Deshpande S."/>
            <person name="Douglass A.P."/>
            <person name="Hanson S.J."/>
            <person name="Klenk H.-P."/>
            <person name="Labutti K."/>
            <person name="Lapidus A."/>
            <person name="Lindquist E."/>
            <person name="Lipzen A."/>
            <person name="Meier-Kolthoff J.P."/>
            <person name="Ohm R.A."/>
            <person name="Otillar R.P."/>
            <person name="Pangilinan J."/>
            <person name="Peng Y."/>
            <person name="Rokas A."/>
            <person name="Rosa C.A."/>
            <person name="Scheuner C."/>
            <person name="Sibirny A.A."/>
            <person name="Slot J.C."/>
            <person name="Stielow J.B."/>
            <person name="Sun H."/>
            <person name="Kurtzman C.P."/>
            <person name="Blackwell M."/>
            <person name="Jeffries T.W."/>
            <person name="Grigoriev I.V."/>
        </authorList>
    </citation>
    <scope>NUCLEOTIDE SEQUENCE [LARGE SCALE GENOMIC DNA]</scope>
    <source>
        <strain evidence="12">NRRL Y-17796</strain>
    </source>
</reference>
<sequence length="167" mass="18870">KQMAEEEGIRAHRFRETFLISLDKAASSVDVEDLKKCYPSVAALEGSDSLFADILSQVTDFWRTRSLKEFDLILKEKNVTEKLNELDEIIESGKQLAESGAPEDIQIENLTPAQILNAHSRNVKQNIIDRLNSLSLQIEQVNNKLDDQIDLICRSTAEDLKSLQSLL</sequence>
<evidence type="ECO:0000256" key="8">
    <source>
        <dbReference type="ARBA" id="ARBA00023306"/>
    </source>
</evidence>
<dbReference type="AlphaFoldDB" id="A0A1E4TM79"/>
<keyword evidence="8" id="KW-0131">Cell cycle</keyword>
<comment type="subcellular location">
    <subcellularLocation>
        <location evidence="2">Chromosome</location>
        <location evidence="2">Centromere</location>
        <location evidence="2">Kinetochore</location>
    </subcellularLocation>
    <subcellularLocation>
        <location evidence="1">Nucleus</location>
    </subcellularLocation>
</comment>
<keyword evidence="3" id="KW-0158">Chromosome</keyword>
<evidence type="ECO:0000256" key="4">
    <source>
        <dbReference type="ARBA" id="ARBA00022618"/>
    </source>
</evidence>
<dbReference type="EMBL" id="KV453841">
    <property type="protein sequence ID" value="ODV92851.1"/>
    <property type="molecule type" value="Genomic_DNA"/>
</dbReference>